<reference evidence="3 4" key="1">
    <citation type="submission" date="2020-02" db="EMBL/GenBank/DDBJ databases">
        <title>Genome sequence of the type strain CGMCC 1.15528 of Mesorhizobium zhangyense.</title>
        <authorList>
            <person name="Gao J."/>
            <person name="Sun J."/>
        </authorList>
    </citation>
    <scope>NUCLEOTIDE SEQUENCE [LARGE SCALE GENOMIC DNA]</scope>
    <source>
        <strain evidence="3 4">CGMCC 1.15528</strain>
    </source>
</reference>
<dbReference type="PANTHER" id="PTHR35174:SF3">
    <property type="entry name" value="BLL7171 PROTEIN"/>
    <property type="match status" value="1"/>
</dbReference>
<proteinExistence type="inferred from homology"/>
<dbReference type="InterPro" id="IPR005545">
    <property type="entry name" value="YCII"/>
</dbReference>
<dbReference type="SUPFAM" id="SSF54909">
    <property type="entry name" value="Dimeric alpha+beta barrel"/>
    <property type="match status" value="1"/>
</dbReference>
<feature type="domain" description="YCII-related" evidence="2">
    <location>
        <begin position="1"/>
        <end position="114"/>
    </location>
</feature>
<dbReference type="PANTHER" id="PTHR35174">
    <property type="entry name" value="BLL7171 PROTEIN-RELATED"/>
    <property type="match status" value="1"/>
</dbReference>
<dbReference type="RefSeq" id="WP_165120507.1">
    <property type="nucleotide sequence ID" value="NZ_JAAKZG010000013.1"/>
</dbReference>
<organism evidence="3 4">
    <name type="scientific">Mesorhizobium zhangyense</name>
    <dbReference type="NCBI Taxonomy" id="1776730"/>
    <lineage>
        <taxon>Bacteria</taxon>
        <taxon>Pseudomonadati</taxon>
        <taxon>Pseudomonadota</taxon>
        <taxon>Alphaproteobacteria</taxon>
        <taxon>Hyphomicrobiales</taxon>
        <taxon>Phyllobacteriaceae</taxon>
        <taxon>Mesorhizobium</taxon>
    </lineage>
</organism>
<accession>A0A7C9V9D1</accession>
<dbReference type="Gene3D" id="3.30.70.1060">
    <property type="entry name" value="Dimeric alpha+beta barrel"/>
    <property type="match status" value="1"/>
</dbReference>
<evidence type="ECO:0000313" key="4">
    <source>
        <dbReference type="Proteomes" id="UP000481252"/>
    </source>
</evidence>
<evidence type="ECO:0000259" key="2">
    <source>
        <dbReference type="Pfam" id="PF03795"/>
    </source>
</evidence>
<sequence length="120" mass="13132">MRYMLFIHLDESQMPKSPADKGYEMLAAYGAYNEALKKAGIYLAGDRLTPSATTTQVRIADGKTSVLDGPYAETREQIGGYYIIEAEDLDSAIAWAARCPGANHGTIEVRLIWEATSVAQ</sequence>
<name>A0A7C9V9D1_9HYPH</name>
<dbReference type="Pfam" id="PF03795">
    <property type="entry name" value="YCII"/>
    <property type="match status" value="1"/>
</dbReference>
<evidence type="ECO:0000256" key="1">
    <source>
        <dbReference type="ARBA" id="ARBA00007689"/>
    </source>
</evidence>
<dbReference type="EMBL" id="JAAKZG010000013">
    <property type="protein sequence ID" value="NGN44105.1"/>
    <property type="molecule type" value="Genomic_DNA"/>
</dbReference>
<dbReference type="AlphaFoldDB" id="A0A7C9V9D1"/>
<dbReference type="Proteomes" id="UP000481252">
    <property type="component" value="Unassembled WGS sequence"/>
</dbReference>
<dbReference type="InterPro" id="IPR011008">
    <property type="entry name" value="Dimeric_a/b-barrel"/>
</dbReference>
<protein>
    <submittedName>
        <fullName evidence="3">YciI family protein</fullName>
    </submittedName>
</protein>
<keyword evidence="4" id="KW-1185">Reference proteome</keyword>
<comment type="caution">
    <text evidence="3">The sequence shown here is derived from an EMBL/GenBank/DDBJ whole genome shotgun (WGS) entry which is preliminary data.</text>
</comment>
<comment type="similarity">
    <text evidence="1">Belongs to the YciI family.</text>
</comment>
<evidence type="ECO:0000313" key="3">
    <source>
        <dbReference type="EMBL" id="NGN44105.1"/>
    </source>
</evidence>
<gene>
    <name evidence="3" type="ORF">G6N74_23845</name>
</gene>